<proteinExistence type="predicted"/>
<evidence type="ECO:0000256" key="6">
    <source>
        <dbReference type="SAM" id="Phobius"/>
    </source>
</evidence>
<comment type="subcellular location">
    <subcellularLocation>
        <location evidence="1">Cell membrane</location>
        <topology evidence="1">Multi-pass membrane protein</topology>
    </subcellularLocation>
</comment>
<feature type="transmembrane region" description="Helical" evidence="6">
    <location>
        <begin position="59"/>
        <end position="78"/>
    </location>
</feature>
<keyword evidence="2" id="KW-1003">Cell membrane</keyword>
<accession>U3TDT3</accession>
<keyword evidence="5 6" id="KW-0472">Membrane</keyword>
<dbReference type="STRING" id="1198449.ACAM_0050"/>
<dbReference type="CDD" id="cd06580">
    <property type="entry name" value="TM_PBP1_transp_TpRbsC_like"/>
    <property type="match status" value="1"/>
</dbReference>
<feature type="transmembrane region" description="Helical" evidence="6">
    <location>
        <begin position="122"/>
        <end position="148"/>
    </location>
</feature>
<keyword evidence="4 6" id="KW-1133">Transmembrane helix</keyword>
<dbReference type="GO" id="GO:0022857">
    <property type="term" value="F:transmembrane transporter activity"/>
    <property type="evidence" value="ECO:0007669"/>
    <property type="project" value="InterPro"/>
</dbReference>
<feature type="transmembrane region" description="Helical" evidence="6">
    <location>
        <begin position="204"/>
        <end position="229"/>
    </location>
</feature>
<feature type="transmembrane region" description="Helical" evidence="6">
    <location>
        <begin position="168"/>
        <end position="192"/>
    </location>
</feature>
<evidence type="ECO:0000313" key="7">
    <source>
        <dbReference type="EMBL" id="BAN89519.1"/>
    </source>
</evidence>
<dbReference type="Proteomes" id="UP000016887">
    <property type="component" value="Chromosome"/>
</dbReference>
<dbReference type="KEGG" id="acj:ACAM_0050"/>
<dbReference type="PANTHER" id="PTHR43370:SF2">
    <property type="entry name" value="ABC TRANSPORTER PERMEASE PROTEIN"/>
    <property type="match status" value="1"/>
</dbReference>
<evidence type="ECO:0000313" key="8">
    <source>
        <dbReference type="Proteomes" id="UP000016887"/>
    </source>
</evidence>
<reference evidence="7 8" key="1">
    <citation type="journal article" date="2013" name="Appl. Environ. Microbiol.">
        <title>Variation of the Virus-Related Elements within Syntenic Genomes of the Hyperthermophilic Archaeon Aeropyrum.</title>
        <authorList>
            <person name="Daifuku T."/>
            <person name="Yoshida T."/>
            <person name="Kitamura T."/>
            <person name="Kawaichi S."/>
            <person name="Inoue T."/>
            <person name="Nomura K."/>
            <person name="Yoshida Y."/>
            <person name="Kuno S."/>
            <person name="Sako Y."/>
        </authorList>
    </citation>
    <scope>NUCLEOTIDE SEQUENCE [LARGE SCALE GENOMIC DNA]</scope>
    <source>
        <strain evidence="7 8">SY1</strain>
    </source>
</reference>
<evidence type="ECO:0000256" key="2">
    <source>
        <dbReference type="ARBA" id="ARBA00022475"/>
    </source>
</evidence>
<dbReference type="OrthoDB" id="15496at2157"/>
<keyword evidence="3 6" id="KW-0812">Transmembrane</keyword>
<evidence type="ECO:0000256" key="5">
    <source>
        <dbReference type="ARBA" id="ARBA00023136"/>
    </source>
</evidence>
<dbReference type="AlphaFoldDB" id="U3TDT3"/>
<evidence type="ECO:0000256" key="3">
    <source>
        <dbReference type="ARBA" id="ARBA00022692"/>
    </source>
</evidence>
<gene>
    <name evidence="7" type="ORF">ACAM_0050</name>
</gene>
<dbReference type="PANTHER" id="PTHR43370">
    <property type="entry name" value="SUGAR ABC TRANSPORTER INTEGRAL MEMBRANE PROTEIN-RELATED"/>
    <property type="match status" value="1"/>
</dbReference>
<dbReference type="Pfam" id="PF02653">
    <property type="entry name" value="BPD_transp_2"/>
    <property type="match status" value="1"/>
</dbReference>
<feature type="transmembrane region" description="Helical" evidence="6">
    <location>
        <begin position="35"/>
        <end position="52"/>
    </location>
</feature>
<name>U3TDT3_9CREN</name>
<dbReference type="GO" id="GO:0005886">
    <property type="term" value="C:plasma membrane"/>
    <property type="evidence" value="ECO:0007669"/>
    <property type="project" value="UniProtKB-SubCell"/>
</dbReference>
<protein>
    <submittedName>
        <fullName evidence="7">ABC transporter permease</fullName>
    </submittedName>
</protein>
<dbReference type="EMBL" id="AP012489">
    <property type="protein sequence ID" value="BAN89519.1"/>
    <property type="molecule type" value="Genomic_DNA"/>
</dbReference>
<feature type="transmembrane region" description="Helical" evidence="6">
    <location>
        <begin position="249"/>
        <end position="271"/>
    </location>
</feature>
<dbReference type="eggNOG" id="arCOG00262">
    <property type="taxonomic scope" value="Archaea"/>
</dbReference>
<keyword evidence="8" id="KW-1185">Reference proteome</keyword>
<evidence type="ECO:0000256" key="4">
    <source>
        <dbReference type="ARBA" id="ARBA00022989"/>
    </source>
</evidence>
<sequence length="281" mass="28316">MVEIVFSAVLTTLIPLSLAAMGEAILERTGRVNLGVDGLMALGAAAGALAGVETGSLAAGLAAGAIIGAVGGLAYILLTDRLGVNMIVAGLLVFFAGVGLGDLIGSNIAGRPGPVLRSLESVAAIIGIAALTTHVILYNTVIGASLRIVGENPAAAAERGVPVERLRVSAAILQGAAAGLAGYIMVSGLSYGKWYSGVTAGLGWVALGIVILGYWTPLGVLVASTAVSVVFSMRTQMAAATGIPPLADAIPYILVLILLAVGTPLYERLGLRPPASIWRRK</sequence>
<feature type="transmembrane region" description="Helical" evidence="6">
    <location>
        <begin position="84"/>
        <end position="110"/>
    </location>
</feature>
<evidence type="ECO:0000256" key="1">
    <source>
        <dbReference type="ARBA" id="ARBA00004651"/>
    </source>
</evidence>
<organism evidence="7 8">
    <name type="scientific">Aeropyrum camini SY1 = JCM 12091</name>
    <dbReference type="NCBI Taxonomy" id="1198449"/>
    <lineage>
        <taxon>Archaea</taxon>
        <taxon>Thermoproteota</taxon>
        <taxon>Thermoprotei</taxon>
        <taxon>Desulfurococcales</taxon>
        <taxon>Desulfurococcaceae</taxon>
        <taxon>Aeropyrum</taxon>
    </lineage>
</organism>
<dbReference type="InterPro" id="IPR001851">
    <property type="entry name" value="ABC_transp_permease"/>
</dbReference>